<evidence type="ECO:0000313" key="4">
    <source>
        <dbReference type="EMBL" id="GGG01554.1"/>
    </source>
</evidence>
<dbReference type="GO" id="GO:0000156">
    <property type="term" value="F:phosphorelay response regulator activity"/>
    <property type="evidence" value="ECO:0007669"/>
    <property type="project" value="InterPro"/>
</dbReference>
<sequence length="249" mass="29062">MIGIAICDDDIKSTEYIESLILNSPLYNQEKLIISIFYSGESFTKAVQPSCPFDLIFMDIEMSGMNGIQAGHVLREDYDNDPVQLIYISCYEQYHVQLFEVRPSGFIKKPIQKEAFEQKLQSAIHRIQRLRTHQKPRQLIIQKKGVEALIPTRNIMYLASDRRKIILHTVEETTEYYSTLSEEENKLPVEQFIRIHQSYLVNFCFVKQISARKVILCNGEELPVSEKHNATLHKKYFNFRRSLLESAHS</sequence>
<dbReference type="SUPFAM" id="SSF52172">
    <property type="entry name" value="CheY-like"/>
    <property type="match status" value="1"/>
</dbReference>
<keyword evidence="4" id="KW-0238">DNA-binding</keyword>
<feature type="domain" description="HTH LytTR-type" evidence="3">
    <location>
        <begin position="139"/>
        <end position="202"/>
    </location>
</feature>
<dbReference type="RefSeq" id="WP_189030236.1">
    <property type="nucleotide sequence ID" value="NZ_BMKR01000032.1"/>
</dbReference>
<reference evidence="4" key="2">
    <citation type="submission" date="2020-09" db="EMBL/GenBank/DDBJ databases">
        <authorList>
            <person name="Sun Q."/>
            <person name="Zhou Y."/>
        </authorList>
    </citation>
    <scope>NUCLEOTIDE SEQUENCE</scope>
    <source>
        <strain evidence="4">CGMCC 1.16134</strain>
    </source>
</reference>
<organism evidence="4 5">
    <name type="scientific">Paenibacillus albidus</name>
    <dbReference type="NCBI Taxonomy" id="2041023"/>
    <lineage>
        <taxon>Bacteria</taxon>
        <taxon>Bacillati</taxon>
        <taxon>Bacillota</taxon>
        <taxon>Bacilli</taxon>
        <taxon>Bacillales</taxon>
        <taxon>Paenibacillaceae</taxon>
        <taxon>Paenibacillus</taxon>
    </lineage>
</organism>
<dbReference type="AlphaFoldDB" id="A0A917CY08"/>
<dbReference type="InterPro" id="IPR001789">
    <property type="entry name" value="Sig_transdc_resp-reg_receiver"/>
</dbReference>
<dbReference type="PANTHER" id="PTHR37299">
    <property type="entry name" value="TRANSCRIPTIONAL REGULATOR-RELATED"/>
    <property type="match status" value="1"/>
</dbReference>
<dbReference type="InterPro" id="IPR046947">
    <property type="entry name" value="LytR-like"/>
</dbReference>
<dbReference type="PANTHER" id="PTHR37299:SF1">
    <property type="entry name" value="STAGE 0 SPORULATION PROTEIN A HOMOLOG"/>
    <property type="match status" value="1"/>
</dbReference>
<dbReference type="Gene3D" id="2.40.50.1020">
    <property type="entry name" value="LytTr DNA-binding domain"/>
    <property type="match status" value="1"/>
</dbReference>
<dbReference type="Pfam" id="PF00072">
    <property type="entry name" value="Response_reg"/>
    <property type="match status" value="1"/>
</dbReference>
<evidence type="ECO:0000259" key="3">
    <source>
        <dbReference type="PROSITE" id="PS50930"/>
    </source>
</evidence>
<keyword evidence="5" id="KW-1185">Reference proteome</keyword>
<keyword evidence="1" id="KW-0597">Phosphoprotein</keyword>
<feature type="domain" description="Response regulatory" evidence="2">
    <location>
        <begin position="3"/>
        <end position="124"/>
    </location>
</feature>
<dbReference type="PROSITE" id="PS50110">
    <property type="entry name" value="RESPONSE_REGULATORY"/>
    <property type="match status" value="1"/>
</dbReference>
<evidence type="ECO:0000256" key="1">
    <source>
        <dbReference type="PROSITE-ProRule" id="PRU00169"/>
    </source>
</evidence>
<dbReference type="Pfam" id="PF04397">
    <property type="entry name" value="LytTR"/>
    <property type="match status" value="1"/>
</dbReference>
<feature type="modified residue" description="4-aspartylphosphate" evidence="1">
    <location>
        <position position="59"/>
    </location>
</feature>
<dbReference type="Proteomes" id="UP000637643">
    <property type="component" value="Unassembled WGS sequence"/>
</dbReference>
<dbReference type="SMART" id="SM00448">
    <property type="entry name" value="REC"/>
    <property type="match status" value="1"/>
</dbReference>
<name>A0A917CY08_9BACL</name>
<dbReference type="GO" id="GO:0003677">
    <property type="term" value="F:DNA binding"/>
    <property type="evidence" value="ECO:0007669"/>
    <property type="project" value="UniProtKB-KW"/>
</dbReference>
<accession>A0A917CY08</accession>
<reference evidence="4" key="1">
    <citation type="journal article" date="2014" name="Int. J. Syst. Evol. Microbiol.">
        <title>Complete genome sequence of Corynebacterium casei LMG S-19264T (=DSM 44701T), isolated from a smear-ripened cheese.</title>
        <authorList>
            <consortium name="US DOE Joint Genome Institute (JGI-PGF)"/>
            <person name="Walter F."/>
            <person name="Albersmeier A."/>
            <person name="Kalinowski J."/>
            <person name="Ruckert C."/>
        </authorList>
    </citation>
    <scope>NUCLEOTIDE SEQUENCE</scope>
    <source>
        <strain evidence="4">CGMCC 1.16134</strain>
    </source>
</reference>
<evidence type="ECO:0000313" key="5">
    <source>
        <dbReference type="Proteomes" id="UP000637643"/>
    </source>
</evidence>
<evidence type="ECO:0000259" key="2">
    <source>
        <dbReference type="PROSITE" id="PS50110"/>
    </source>
</evidence>
<dbReference type="PROSITE" id="PS50930">
    <property type="entry name" value="HTH_LYTTR"/>
    <property type="match status" value="1"/>
</dbReference>
<comment type="caution">
    <text evidence="4">The sequence shown here is derived from an EMBL/GenBank/DDBJ whole genome shotgun (WGS) entry which is preliminary data.</text>
</comment>
<dbReference type="EMBL" id="BMKR01000032">
    <property type="protein sequence ID" value="GGG01554.1"/>
    <property type="molecule type" value="Genomic_DNA"/>
</dbReference>
<gene>
    <name evidence="4" type="ORF">GCM10010912_52990</name>
</gene>
<dbReference type="SMART" id="SM00850">
    <property type="entry name" value="LytTR"/>
    <property type="match status" value="1"/>
</dbReference>
<protein>
    <submittedName>
        <fullName evidence="4">DNA-binding response regulator</fullName>
    </submittedName>
</protein>
<dbReference type="InterPro" id="IPR007492">
    <property type="entry name" value="LytTR_DNA-bd_dom"/>
</dbReference>
<dbReference type="Gene3D" id="3.40.50.2300">
    <property type="match status" value="1"/>
</dbReference>
<proteinExistence type="predicted"/>
<dbReference type="InterPro" id="IPR011006">
    <property type="entry name" value="CheY-like_superfamily"/>
</dbReference>